<dbReference type="OrthoDB" id="2155291at2759"/>
<dbReference type="SUPFAM" id="SSF48350">
    <property type="entry name" value="GTPase activation domain, GAP"/>
    <property type="match status" value="1"/>
</dbReference>
<feature type="compositionally biased region" description="Basic and acidic residues" evidence="1">
    <location>
        <begin position="337"/>
        <end position="347"/>
    </location>
</feature>
<feature type="region of interest" description="Disordered" evidence="1">
    <location>
        <begin position="860"/>
        <end position="883"/>
    </location>
</feature>
<evidence type="ECO:0000256" key="1">
    <source>
        <dbReference type="SAM" id="MobiDB-lite"/>
    </source>
</evidence>
<dbReference type="GO" id="GO:0005886">
    <property type="term" value="C:plasma membrane"/>
    <property type="evidence" value="ECO:0007669"/>
    <property type="project" value="TreeGrafter"/>
</dbReference>
<dbReference type="InterPro" id="IPR008936">
    <property type="entry name" value="Rho_GTPase_activation_prot"/>
</dbReference>
<dbReference type="KEGG" id="mgl:MGL_2760"/>
<dbReference type="OMA" id="RKTWIYE"/>
<dbReference type="Gene3D" id="1.20.1270.60">
    <property type="entry name" value="Arfaptin homology (AH) domain/BAR domain"/>
    <property type="match status" value="1"/>
</dbReference>
<dbReference type="Proteomes" id="UP000008837">
    <property type="component" value="Unassembled WGS sequence"/>
</dbReference>
<dbReference type="GO" id="GO:0007010">
    <property type="term" value="P:cytoskeleton organization"/>
    <property type="evidence" value="ECO:0007669"/>
    <property type="project" value="TreeGrafter"/>
</dbReference>
<feature type="region of interest" description="Disordered" evidence="1">
    <location>
        <begin position="899"/>
        <end position="1053"/>
    </location>
</feature>
<dbReference type="Gene3D" id="1.10.555.10">
    <property type="entry name" value="Rho GTPase activation protein"/>
    <property type="match status" value="1"/>
</dbReference>
<sequence>MVGQTGEDTHQKERPPILDAGRRRHYESVGLLLKAARRQAMTASPKLGITYPPTFAASFWTFPEYRKGAIVLYSRLQEGLDENESVLASIQHRVDSEYAYARALSQGPIVPCISDTMFPGSVDDARTGYLHSNALTSQMVRDVIQSTTAGEAVRHIQVAKRLESMIVEPFGKWAAAHAERVRQSWQLIDASLAEMERQTNEVKKRQSSYEARCWHADEAEDDARFAPGPHVNAVTNGPRNTKDSSPSMKRLSLGQRVASMPETSVIMTATDETGEKEMERPAPASSAREQELQQEANEEPIREGTQESAQQATASDASGVSHAESVASASPSLSEAEAQKLKRRETLRQQFGFKARKPSESSHPSETNETSPHERQKSRFSSYWNLTMERVQDSQALAQVRAAVTGLSEPRHVRLRREAEAAEKAYRDAIVLQDKLRCRAEEILIHEYKLSQKWEFDRAVAIQRVLVAWEQVMRALSGVTDDDKLSRTDRAPMDPAVHIQHLVMNYRTGPFRPVAVVFKPYYHDDLFSVAGMTNGGFGMDLMAAAKGAALSAHTATTLAAPGSSLTMPTLPPVFHALLSALQRSYAERSRWIPKSGVSTDETIHAEKRRIWLYDVPLVKVHELRESLSDFYDQNRGMNVFESTAPDQLLDTIDAPVLAATVKLWLLELNSPLLPYSAWDEVVTIYEAARIRFLSLRKEAGEHEHEHEHRALVEPLVQGLSTVLSRLPKLHLTCLDSLVAHFYKLVKNTPTEEPEDVYLSKLGLAIGRAVLRPNSTLPSLVFSDYPALLLRDLVKHYEVLLPPLMRQKAKESDMKGLSPYRQSPLLRHRSMLVDERIKRSSLQSLGPPPNGMLQRRFTQIESRHSSAPHSRTSSAASRASSVGSNGRVLSLNHLQLDVSPVQAGPAASTKSTASETPTKPSCPSQNHHTPDTTSGTEHPDIMASMTTPTPIRISEAPAPPPKMDSPGTSQVHQARQKLFETASDAATTSAAASTSSLNLASDPDSSLEMPEVAPEPTPSTQASAQPAVPDMHGTTPVRPRQSHVRGPRGPRQVS</sequence>
<accession>A8Q599</accession>
<feature type="domain" description="Rho-GAP" evidence="2">
    <location>
        <begin position="563"/>
        <end position="800"/>
    </location>
</feature>
<evidence type="ECO:0000259" key="2">
    <source>
        <dbReference type="PROSITE" id="PS50238"/>
    </source>
</evidence>
<dbReference type="SMART" id="SM00324">
    <property type="entry name" value="RhoGAP"/>
    <property type="match status" value="1"/>
</dbReference>
<proteinExistence type="predicted"/>
<dbReference type="GO" id="GO:0007264">
    <property type="term" value="P:small GTPase-mediated signal transduction"/>
    <property type="evidence" value="ECO:0007669"/>
    <property type="project" value="TreeGrafter"/>
</dbReference>
<feature type="compositionally biased region" description="Polar residues" evidence="1">
    <location>
        <begin position="261"/>
        <end position="271"/>
    </location>
</feature>
<feature type="compositionally biased region" description="Polar residues" evidence="1">
    <location>
        <begin position="306"/>
        <end position="318"/>
    </location>
</feature>
<protein>
    <recommendedName>
        <fullName evidence="2">Rho-GAP domain-containing protein</fullName>
    </recommendedName>
</protein>
<dbReference type="AlphaFoldDB" id="A8Q599"/>
<feature type="region of interest" description="Disordered" evidence="1">
    <location>
        <begin position="220"/>
        <end position="378"/>
    </location>
</feature>
<dbReference type="GO" id="GO:0005096">
    <property type="term" value="F:GTPase activator activity"/>
    <property type="evidence" value="ECO:0007669"/>
    <property type="project" value="TreeGrafter"/>
</dbReference>
<gene>
    <name evidence="3" type="ORF">MGL_2760</name>
</gene>
<dbReference type="VEuPathDB" id="FungiDB:MGL_2760"/>
<feature type="compositionally biased region" description="Low complexity" evidence="1">
    <location>
        <begin position="864"/>
        <end position="880"/>
    </location>
</feature>
<dbReference type="GO" id="GO:0005737">
    <property type="term" value="C:cytoplasm"/>
    <property type="evidence" value="ECO:0007669"/>
    <property type="project" value="TreeGrafter"/>
</dbReference>
<evidence type="ECO:0000313" key="4">
    <source>
        <dbReference type="Proteomes" id="UP000008837"/>
    </source>
</evidence>
<dbReference type="Pfam" id="PF00620">
    <property type="entry name" value="RhoGAP"/>
    <property type="match status" value="1"/>
</dbReference>
<dbReference type="GeneID" id="5854683"/>
<feature type="compositionally biased region" description="Polar residues" evidence="1">
    <location>
        <begin position="907"/>
        <end position="935"/>
    </location>
</feature>
<dbReference type="FunCoup" id="A8Q599">
    <property type="interactions" value="15"/>
</dbReference>
<feature type="compositionally biased region" description="Low complexity" evidence="1">
    <location>
        <begin position="323"/>
        <end position="336"/>
    </location>
</feature>
<dbReference type="EMBL" id="AAYY01000009">
    <property type="protein sequence ID" value="EDP43164.1"/>
    <property type="molecule type" value="Genomic_DNA"/>
</dbReference>
<feature type="compositionally biased region" description="Basic and acidic residues" evidence="1">
    <location>
        <begin position="7"/>
        <end position="16"/>
    </location>
</feature>
<organism evidence="3 4">
    <name type="scientific">Malassezia globosa (strain ATCC MYA-4612 / CBS 7966)</name>
    <name type="common">Dandruff-associated fungus</name>
    <dbReference type="NCBI Taxonomy" id="425265"/>
    <lineage>
        <taxon>Eukaryota</taxon>
        <taxon>Fungi</taxon>
        <taxon>Dikarya</taxon>
        <taxon>Basidiomycota</taxon>
        <taxon>Ustilaginomycotina</taxon>
        <taxon>Malasseziomycetes</taxon>
        <taxon>Malasseziales</taxon>
        <taxon>Malasseziaceae</taxon>
        <taxon>Malassezia</taxon>
    </lineage>
</organism>
<feature type="compositionally biased region" description="Polar residues" evidence="1">
    <location>
        <begin position="233"/>
        <end position="247"/>
    </location>
</feature>
<feature type="compositionally biased region" description="Low complexity" evidence="1">
    <location>
        <begin position="980"/>
        <end position="1001"/>
    </location>
</feature>
<keyword evidence="4" id="KW-1185">Reference proteome</keyword>
<comment type="caution">
    <text evidence="3">The sequence shown here is derived from an EMBL/GenBank/DDBJ whole genome shotgun (WGS) entry which is preliminary data.</text>
</comment>
<feature type="compositionally biased region" description="Polar residues" evidence="1">
    <location>
        <begin position="361"/>
        <end position="370"/>
    </location>
</feature>
<dbReference type="STRING" id="425265.A8Q599"/>
<name>A8Q599_MALGO</name>
<dbReference type="PANTHER" id="PTHR23065:SF17">
    <property type="entry name" value="RHO-GTPASE-ACTIVATING PROTEIN RGD2"/>
    <property type="match status" value="1"/>
</dbReference>
<evidence type="ECO:0000313" key="3">
    <source>
        <dbReference type="EMBL" id="EDP43164.1"/>
    </source>
</evidence>
<dbReference type="InterPro" id="IPR000198">
    <property type="entry name" value="RhoGAP_dom"/>
</dbReference>
<reference evidence="3 4" key="1">
    <citation type="journal article" date="2007" name="Proc. Natl. Acad. Sci. U.S.A.">
        <title>Dandruff-associated Malassezia genomes reveal convergent and divergent virulence traits shared with plant and human fungal pathogens.</title>
        <authorList>
            <person name="Xu J."/>
            <person name="Saunders C.W."/>
            <person name="Hu P."/>
            <person name="Grant R.A."/>
            <person name="Boekhout T."/>
            <person name="Kuramae E.E."/>
            <person name="Kronstad J.W."/>
            <person name="Deangelis Y.M."/>
            <person name="Reeder N.L."/>
            <person name="Johnstone K.R."/>
            <person name="Leland M."/>
            <person name="Fieno A.M."/>
            <person name="Begley W.M."/>
            <person name="Sun Y."/>
            <person name="Lacey M.P."/>
            <person name="Chaudhary T."/>
            <person name="Keough T."/>
            <person name="Chu L."/>
            <person name="Sears R."/>
            <person name="Yuan B."/>
            <person name="Dawson T.L.Jr."/>
        </authorList>
    </citation>
    <scope>NUCLEOTIDE SEQUENCE [LARGE SCALE GENOMIC DNA]</scope>
    <source>
        <strain evidence="4">ATCC MYA-4612 / CBS 7966</strain>
    </source>
</reference>
<dbReference type="PROSITE" id="PS50238">
    <property type="entry name" value="RHOGAP"/>
    <property type="match status" value="1"/>
</dbReference>
<dbReference type="PANTHER" id="PTHR23065">
    <property type="entry name" value="PROLINE-SERINE-THREONINE PHOSPHATASE INTERACTING PROTEIN 1"/>
    <property type="match status" value="1"/>
</dbReference>
<dbReference type="RefSeq" id="XP_001730378.1">
    <property type="nucleotide sequence ID" value="XM_001730326.1"/>
</dbReference>
<dbReference type="SUPFAM" id="SSF103657">
    <property type="entry name" value="BAR/IMD domain-like"/>
    <property type="match status" value="1"/>
</dbReference>
<dbReference type="GO" id="GO:0000935">
    <property type="term" value="C:division septum"/>
    <property type="evidence" value="ECO:0007669"/>
    <property type="project" value="TreeGrafter"/>
</dbReference>
<feature type="region of interest" description="Disordered" evidence="1">
    <location>
        <begin position="1"/>
        <end position="20"/>
    </location>
</feature>
<dbReference type="InterPro" id="IPR027267">
    <property type="entry name" value="AH/BAR_dom_sf"/>
</dbReference>
<dbReference type="InParanoid" id="A8Q599"/>